<evidence type="ECO:0000313" key="2">
    <source>
        <dbReference type="Proteomes" id="UP000179524"/>
    </source>
</evidence>
<reference evidence="1 2" key="1">
    <citation type="submission" date="2016-10" db="EMBL/GenBank/DDBJ databases">
        <title>Draft genome sequences of four alkaliphilic bacteria belonging to the Anaerobacillus genus.</title>
        <authorList>
            <person name="Bassil N.M."/>
            <person name="Lloyd J.R."/>
        </authorList>
    </citation>
    <scope>NUCLEOTIDE SEQUENCE [LARGE SCALE GENOMIC DNA]</scope>
    <source>
        <strain evidence="1 2">DSM 18345</strain>
    </source>
</reference>
<dbReference type="PANTHER" id="PTHR34817:SF2">
    <property type="entry name" value="NUCLEOTIDYLTRANSFERASE"/>
    <property type="match status" value="1"/>
</dbReference>
<proteinExistence type="predicted"/>
<keyword evidence="2" id="KW-1185">Reference proteome</keyword>
<dbReference type="EMBL" id="MLQR01000045">
    <property type="protein sequence ID" value="OIJ11086.1"/>
    <property type="molecule type" value="Genomic_DNA"/>
</dbReference>
<dbReference type="OrthoDB" id="9796845at2"/>
<comment type="caution">
    <text evidence="1">The sequence shown here is derived from an EMBL/GenBank/DDBJ whole genome shotgun (WGS) entry which is preliminary data.</text>
</comment>
<dbReference type="Proteomes" id="UP000179524">
    <property type="component" value="Unassembled WGS sequence"/>
</dbReference>
<protein>
    <recommendedName>
        <fullName evidence="3">Nucleotidyltransferase</fullName>
    </recommendedName>
</protein>
<organism evidence="1 2">
    <name type="scientific">Anaerobacillus alkalilacustris</name>
    <dbReference type="NCBI Taxonomy" id="393763"/>
    <lineage>
        <taxon>Bacteria</taxon>
        <taxon>Bacillati</taxon>
        <taxon>Bacillota</taxon>
        <taxon>Bacilli</taxon>
        <taxon>Bacillales</taxon>
        <taxon>Bacillaceae</taxon>
        <taxon>Anaerobacillus</taxon>
    </lineage>
</organism>
<name>A0A1S2LFE0_9BACI</name>
<sequence length="258" mass="30217">MEDLIMSTLTKLEEVHHIKVIFACEAGSRAAGLHTSLSDFDVRFIYIKPIDWYLSIDSKNDVLSFPINNKLDIHGWDLRKALYLMKKSNPTLLEWLSSSVVYLEDPMIVAELRRLIPWMYSRKTCFFHYLNMTKRNFGVCKRKGNEEIKHYINVIRPLLASLWLEKNNSFPPIEVNELLNGIDLNQPINKEIEQLIKRKKGDESEGCIHFDIVNLYIESELERLSNQAFPNDQGLNQSTFQLDEIFRLALIRSWDIKI</sequence>
<dbReference type="Pfam" id="PF10127">
    <property type="entry name" value="RlaP"/>
    <property type="match status" value="1"/>
</dbReference>
<evidence type="ECO:0000313" key="1">
    <source>
        <dbReference type="EMBL" id="OIJ11086.1"/>
    </source>
</evidence>
<dbReference type="AlphaFoldDB" id="A0A1S2LFE0"/>
<dbReference type="InterPro" id="IPR018775">
    <property type="entry name" value="RlaP"/>
</dbReference>
<accession>A0A1S2LFE0</accession>
<gene>
    <name evidence="1" type="ORF">BKP37_16890</name>
</gene>
<dbReference type="PANTHER" id="PTHR34817">
    <property type="entry name" value="NUCLEOTIDYLTRANSFERASE"/>
    <property type="match status" value="1"/>
</dbReference>
<dbReference type="RefSeq" id="WP_071310799.1">
    <property type="nucleotide sequence ID" value="NZ_MLQR01000045.1"/>
</dbReference>
<evidence type="ECO:0008006" key="3">
    <source>
        <dbReference type="Google" id="ProtNLM"/>
    </source>
</evidence>